<feature type="compositionally biased region" description="Low complexity" evidence="2">
    <location>
        <begin position="606"/>
        <end position="616"/>
    </location>
</feature>
<dbReference type="KEGG" id="cdeu:CNBG_4869"/>
<dbReference type="HOGENOM" id="CLU_404901_0_0_1"/>
<keyword evidence="4" id="KW-1185">Reference proteome</keyword>
<feature type="compositionally biased region" description="Low complexity" evidence="2">
    <location>
        <begin position="315"/>
        <end position="348"/>
    </location>
</feature>
<name>A0A095DDX8_CRYD2</name>
<evidence type="ECO:0000256" key="2">
    <source>
        <dbReference type="SAM" id="MobiDB-lite"/>
    </source>
</evidence>
<accession>A0A095DDX8</accession>
<evidence type="ECO:0000313" key="3">
    <source>
        <dbReference type="EMBL" id="KGB79031.1"/>
    </source>
</evidence>
<feature type="region of interest" description="Disordered" evidence="2">
    <location>
        <begin position="446"/>
        <end position="528"/>
    </location>
</feature>
<feature type="region of interest" description="Disordered" evidence="2">
    <location>
        <begin position="270"/>
        <end position="349"/>
    </location>
</feature>
<gene>
    <name evidence="3" type="ORF">CNBG_4869</name>
</gene>
<feature type="compositionally biased region" description="Polar residues" evidence="2">
    <location>
        <begin position="465"/>
        <end position="476"/>
    </location>
</feature>
<feature type="coiled-coil region" evidence="1">
    <location>
        <begin position="193"/>
        <end position="227"/>
    </location>
</feature>
<dbReference type="Proteomes" id="UP000029445">
    <property type="component" value="Chromosome 12"/>
</dbReference>
<feature type="region of interest" description="Disordered" evidence="2">
    <location>
        <begin position="558"/>
        <end position="619"/>
    </location>
</feature>
<reference evidence="3 4" key="2">
    <citation type="journal article" date="2018" name="Proc. Natl. Acad. Sci.">
        <title>RNAi is a critical determinant of centromere evolution in closely related fungi.</title>
        <authorList>
            <person name="Yadav V."/>
            <person name="Sun S."/>
            <person name="Billmyre R.B."/>
            <person name="Thimmappa B.C."/>
            <person name="Shea T."/>
            <person name="Lintner R."/>
            <person name="Bakkeren G."/>
            <person name="Cuomo C.A."/>
            <person name="Heitman J."/>
            <person name="Sanyal K."/>
        </authorList>
    </citation>
    <scope>NUCLEOTIDE SEQUENCE [LARGE SCALE GENOMIC DNA]</scope>
    <source>
        <strain evidence="3 4">R265</strain>
    </source>
</reference>
<keyword evidence="1" id="KW-0175">Coiled coil</keyword>
<dbReference type="OMA" id="RTHPQTR"/>
<reference evidence="3 4" key="1">
    <citation type="journal article" date="2011" name="MBio">
        <title>Genome variation in Cryptococcus gattii, an emerging pathogen of immunocompetent hosts.</title>
        <authorList>
            <person name="D'Souza C.A."/>
            <person name="Kronstad J.W."/>
            <person name="Taylor G."/>
            <person name="Warren R."/>
            <person name="Yuen M."/>
            <person name="Hu G."/>
            <person name="Jung W.H."/>
            <person name="Sham A."/>
            <person name="Kidd S.E."/>
            <person name="Tangen K."/>
            <person name="Lee N."/>
            <person name="Zeilmaker T."/>
            <person name="Sawkins J."/>
            <person name="McVicker G."/>
            <person name="Shah S."/>
            <person name="Gnerre S."/>
            <person name="Griggs A."/>
            <person name="Zeng Q."/>
            <person name="Bartlett K."/>
            <person name="Li W."/>
            <person name="Wang X."/>
            <person name="Heitman J."/>
            <person name="Stajich J.E."/>
            <person name="Fraser J.A."/>
            <person name="Meyer W."/>
            <person name="Carter D."/>
            <person name="Schein J."/>
            <person name="Krzywinski M."/>
            <person name="Kwon-Chung K.J."/>
            <person name="Varma A."/>
            <person name="Wang J."/>
            <person name="Brunham R."/>
            <person name="Fyfe M."/>
            <person name="Ouellette B.F."/>
            <person name="Siddiqui A."/>
            <person name="Marra M."/>
            <person name="Jones S."/>
            <person name="Holt R."/>
            <person name="Birren B.W."/>
            <person name="Galagan J.E."/>
            <person name="Cuomo C.A."/>
        </authorList>
    </citation>
    <scope>NUCLEOTIDE SEQUENCE [LARGE SCALE GENOMIC DNA]</scope>
    <source>
        <strain evidence="3 4">R265</strain>
    </source>
</reference>
<evidence type="ECO:0000256" key="1">
    <source>
        <dbReference type="SAM" id="Coils"/>
    </source>
</evidence>
<sequence length="679" mass="74924">MSAHPSISTYNPNIYSFAASQKDVTGPKTFRTKNARLHTEPESANLTPPSIFDRSPTAMQCSPSPLFTTSSGWQLPPNTPSPPPPYRSPFATHPTTAAALLEPIMGMRLQSNPLQSQRSSKQGKKWGEKKFGNATVPLGVGLGVEVEREMHDTEMERVLELADGQSKALLKKRLEEMKIHIERQVRAESCQRITQLENALADAHQNIRRLEKEKVILEDTMKEVEERITVEYQLAIKASERPRPSGLRPLGLLSKARPASVSLDGEQIISKRQSMTSVPVPDPCSKRLSVSRHSGIPYRASTLPANLPSTPLPASPDAVSSASDSSLRTPIHSPTQCPTSPSTSSSRPKSYRLSQMFTCLSSNSVNARAYEELEMLADSPKEDGHSVAGSEVADKVITTTSENEQTRGESMRQRRTRPQTMYNWSPPIMEEVSPIKQGDCPITTTYNKLVGRSSHPPTLHRHTVDTPQNTSSSYKPPTSHDSDKSHHDRHRSKRAYEDEDEDDHGHGHERSSPYSHSRHHSHSPSMNRAKKRLSVNGAGHNNSRPDDRSLLEGYRATQRKIHRRTQMVGMVDNVSGEGDGRNPFAVSPSSDSTPLPQISSDPQPHSDSNSASSSSDGKLATNRNRQLHLQTHSQTRALDNPYQANPRQMACLLGTIAKCSGWMTVVGFAGLTVGGWMKK</sequence>
<dbReference type="AlphaFoldDB" id="A0A095DDX8"/>
<dbReference type="OrthoDB" id="2574926at2759"/>
<evidence type="ECO:0000313" key="4">
    <source>
        <dbReference type="Proteomes" id="UP000029445"/>
    </source>
</evidence>
<feature type="compositionally biased region" description="Polar residues" evidence="2">
    <location>
        <begin position="587"/>
        <end position="605"/>
    </location>
</feature>
<dbReference type="VEuPathDB" id="FungiDB:CNBG_4869"/>
<organism evidence="3 4">
    <name type="scientific">Cryptococcus deuterogattii (strain R265)</name>
    <name type="common">Cryptococcus gattii VGII (strain R265)</name>
    <dbReference type="NCBI Taxonomy" id="294750"/>
    <lineage>
        <taxon>Eukaryota</taxon>
        <taxon>Fungi</taxon>
        <taxon>Dikarya</taxon>
        <taxon>Basidiomycota</taxon>
        <taxon>Agaricomycotina</taxon>
        <taxon>Tremellomycetes</taxon>
        <taxon>Tremellales</taxon>
        <taxon>Cryptococcaceae</taxon>
        <taxon>Cryptococcus</taxon>
        <taxon>Cryptococcus gattii species complex</taxon>
    </lineage>
</organism>
<dbReference type="RefSeq" id="XP_062884736.1">
    <property type="nucleotide sequence ID" value="XM_063028781.1"/>
</dbReference>
<dbReference type="EMBL" id="CP025770">
    <property type="protein sequence ID" value="KGB79031.1"/>
    <property type="molecule type" value="Genomic_DNA"/>
</dbReference>
<dbReference type="GeneID" id="88181056"/>
<protein>
    <submittedName>
        <fullName evidence="3">Uncharacterized protein</fullName>
    </submittedName>
</protein>
<proteinExistence type="predicted"/>
<feature type="region of interest" description="Disordered" evidence="2">
    <location>
        <begin position="398"/>
        <end position="417"/>
    </location>
</feature>
<feature type="compositionally biased region" description="Basic residues" evidence="2">
    <location>
        <begin position="516"/>
        <end position="528"/>
    </location>
</feature>